<sequence length="540" mass="58411">MEDRMEQEIDIGTLWGGIRRRFTWIFGVSLLAALTVFFLSRTQAPVYEASASLISSNTQGQDGLVGSALVKAPPLPEGAVAQAMQSTLVMRALQQVVKVDPVFTSSQRLFLNSHLEKELREQRLETLKLTSQLDLNGNGIYTVTARASSAKAAQRLADLASTALLNWDAGRALQNITKAQAGFQAQLSQIERQLAVGGQTAVERQTLITRRLTTQDNLAQVTILQHSAVGVLTLLSGAVEPLTVVAPKPTRNAILTALLVLLLGMGIAVLLTVNDRTIRSEDDLLSLNMPTLGILPRLRKRDIVFSGIVRAARQAGLYEAIGFLRVNLMTLFQNQAHPVLMIASTVPGEGKSSLTATLADGFASSGRRVLIIDADLRRGTQSAVWEKFSSEGQWHQLSGQGGGRTTQEAFKNPANVQVLKAEENVDVLPAGPSMQDSLTLWNQADIGAALQLWRQKYDIILIDSAPLLALADGLVVGVHVDGVLMVAEHGKTSTQAIKAAIRRAERAGLKLLGFVINKSEGQRETGYSYDYSPRKALESV</sequence>
<dbReference type="CDD" id="cd05387">
    <property type="entry name" value="BY-kinase"/>
    <property type="match status" value="1"/>
</dbReference>
<keyword evidence="4" id="KW-0547">Nucleotide-binding</keyword>
<organism evidence="11 12">
    <name type="scientific">Deinococcus ruber</name>
    <dbReference type="NCBI Taxonomy" id="1848197"/>
    <lineage>
        <taxon>Bacteria</taxon>
        <taxon>Thermotogati</taxon>
        <taxon>Deinococcota</taxon>
        <taxon>Deinococci</taxon>
        <taxon>Deinococcales</taxon>
        <taxon>Deinococcaceae</taxon>
        <taxon>Deinococcus</taxon>
    </lineage>
</organism>
<dbReference type="InterPro" id="IPR005702">
    <property type="entry name" value="Wzc-like_C"/>
</dbReference>
<dbReference type="PANTHER" id="PTHR32309:SF31">
    <property type="entry name" value="CAPSULAR EXOPOLYSACCHARIDE FAMILY"/>
    <property type="match status" value="1"/>
</dbReference>
<dbReference type="Pfam" id="PF01656">
    <property type="entry name" value="CbiA"/>
    <property type="match status" value="1"/>
</dbReference>
<comment type="caution">
    <text evidence="11">The sequence shown here is derived from an EMBL/GenBank/DDBJ whole genome shotgun (WGS) entry which is preliminary data.</text>
</comment>
<protein>
    <submittedName>
        <fullName evidence="11">ExoP</fullName>
    </submittedName>
</protein>
<feature type="transmembrane region" description="Helical" evidence="8">
    <location>
        <begin position="21"/>
        <end position="40"/>
    </location>
</feature>
<dbReference type="RefSeq" id="WP_229776018.1">
    <property type="nucleotide sequence ID" value="NZ_BMQL01000010.1"/>
</dbReference>
<dbReference type="GO" id="GO:0005886">
    <property type="term" value="C:plasma membrane"/>
    <property type="evidence" value="ECO:0007669"/>
    <property type="project" value="UniProtKB-SubCell"/>
</dbReference>
<dbReference type="SUPFAM" id="SSF52540">
    <property type="entry name" value="P-loop containing nucleoside triphosphate hydrolases"/>
    <property type="match status" value="1"/>
</dbReference>
<dbReference type="EMBL" id="BMQL01000010">
    <property type="protein sequence ID" value="GGR08691.1"/>
    <property type="molecule type" value="Genomic_DNA"/>
</dbReference>
<reference evidence="11" key="2">
    <citation type="submission" date="2020-09" db="EMBL/GenBank/DDBJ databases">
        <authorList>
            <person name="Sun Q."/>
            <person name="Ohkuma M."/>
        </authorList>
    </citation>
    <scope>NUCLEOTIDE SEQUENCE</scope>
    <source>
        <strain evidence="11">JCM 31311</strain>
    </source>
</reference>
<dbReference type="InterPro" id="IPR002586">
    <property type="entry name" value="CobQ/CobB/MinD/ParA_Nub-bd_dom"/>
</dbReference>
<evidence type="ECO:0000256" key="7">
    <source>
        <dbReference type="ARBA" id="ARBA00023136"/>
    </source>
</evidence>
<evidence type="ECO:0000256" key="4">
    <source>
        <dbReference type="ARBA" id="ARBA00022741"/>
    </source>
</evidence>
<evidence type="ECO:0000313" key="11">
    <source>
        <dbReference type="EMBL" id="GGR08691.1"/>
    </source>
</evidence>
<evidence type="ECO:0000256" key="2">
    <source>
        <dbReference type="ARBA" id="ARBA00022475"/>
    </source>
</evidence>
<feature type="transmembrane region" description="Helical" evidence="8">
    <location>
        <begin position="253"/>
        <end position="273"/>
    </location>
</feature>
<keyword evidence="5" id="KW-0067">ATP-binding</keyword>
<accession>A0A918F689</accession>
<keyword evidence="7 8" id="KW-0472">Membrane</keyword>
<dbReference type="Pfam" id="PF02706">
    <property type="entry name" value="Wzz"/>
    <property type="match status" value="1"/>
</dbReference>
<evidence type="ECO:0000256" key="1">
    <source>
        <dbReference type="ARBA" id="ARBA00004651"/>
    </source>
</evidence>
<feature type="domain" description="CobQ/CobB/MinD/ParA nucleotide binding" evidence="9">
    <location>
        <begin position="340"/>
        <end position="525"/>
    </location>
</feature>
<dbReference type="Gene3D" id="3.40.50.300">
    <property type="entry name" value="P-loop containing nucleotide triphosphate hydrolases"/>
    <property type="match status" value="1"/>
</dbReference>
<dbReference type="Proteomes" id="UP000603865">
    <property type="component" value="Unassembled WGS sequence"/>
</dbReference>
<keyword evidence="3 8" id="KW-0812">Transmembrane</keyword>
<dbReference type="InterPro" id="IPR027417">
    <property type="entry name" value="P-loop_NTPase"/>
</dbReference>
<evidence type="ECO:0000256" key="8">
    <source>
        <dbReference type="SAM" id="Phobius"/>
    </source>
</evidence>
<name>A0A918F689_9DEIO</name>
<feature type="domain" description="Polysaccharide chain length determinant N-terminal" evidence="10">
    <location>
        <begin position="7"/>
        <end position="82"/>
    </location>
</feature>
<dbReference type="InterPro" id="IPR003856">
    <property type="entry name" value="LPS_length_determ_N"/>
</dbReference>
<evidence type="ECO:0000256" key="3">
    <source>
        <dbReference type="ARBA" id="ARBA00022692"/>
    </source>
</evidence>
<evidence type="ECO:0000313" key="12">
    <source>
        <dbReference type="Proteomes" id="UP000603865"/>
    </source>
</evidence>
<gene>
    <name evidence="11" type="ORF">GCM10008957_21840</name>
</gene>
<evidence type="ECO:0000256" key="6">
    <source>
        <dbReference type="ARBA" id="ARBA00022989"/>
    </source>
</evidence>
<dbReference type="PANTHER" id="PTHR32309">
    <property type="entry name" value="TYROSINE-PROTEIN KINASE"/>
    <property type="match status" value="1"/>
</dbReference>
<evidence type="ECO:0000259" key="10">
    <source>
        <dbReference type="Pfam" id="PF02706"/>
    </source>
</evidence>
<dbReference type="InterPro" id="IPR050445">
    <property type="entry name" value="Bact_polysacc_biosynth/exp"/>
</dbReference>
<keyword evidence="12" id="KW-1185">Reference proteome</keyword>
<reference evidence="11" key="1">
    <citation type="journal article" date="2014" name="Int. J. Syst. Evol. Microbiol.">
        <title>Complete genome sequence of Corynebacterium casei LMG S-19264T (=DSM 44701T), isolated from a smear-ripened cheese.</title>
        <authorList>
            <consortium name="US DOE Joint Genome Institute (JGI-PGF)"/>
            <person name="Walter F."/>
            <person name="Albersmeier A."/>
            <person name="Kalinowski J."/>
            <person name="Ruckert C."/>
        </authorList>
    </citation>
    <scope>NUCLEOTIDE SEQUENCE</scope>
    <source>
        <strain evidence="11">JCM 31311</strain>
    </source>
</reference>
<comment type="subcellular location">
    <subcellularLocation>
        <location evidence="1">Cell membrane</location>
        <topology evidence="1">Multi-pass membrane protein</topology>
    </subcellularLocation>
</comment>
<evidence type="ECO:0000259" key="9">
    <source>
        <dbReference type="Pfam" id="PF01656"/>
    </source>
</evidence>
<proteinExistence type="predicted"/>
<keyword evidence="6 8" id="KW-1133">Transmembrane helix</keyword>
<dbReference type="AlphaFoldDB" id="A0A918F689"/>
<evidence type="ECO:0000256" key="5">
    <source>
        <dbReference type="ARBA" id="ARBA00022840"/>
    </source>
</evidence>
<keyword evidence="2" id="KW-1003">Cell membrane</keyword>